<keyword evidence="3" id="KW-1185">Reference proteome</keyword>
<feature type="coiled-coil region" evidence="1">
    <location>
        <begin position="272"/>
        <end position="299"/>
    </location>
</feature>
<evidence type="ECO:0000313" key="2">
    <source>
        <dbReference type="EMBL" id="UTN93147.1"/>
    </source>
</evidence>
<dbReference type="Proteomes" id="UP001058867">
    <property type="component" value="Segment"/>
</dbReference>
<evidence type="ECO:0000256" key="1">
    <source>
        <dbReference type="SAM" id="Coils"/>
    </source>
</evidence>
<organism evidence="2 3">
    <name type="scientific">Gordonia Phage Phauci</name>
    <dbReference type="NCBI Taxonomy" id="2951392"/>
    <lineage>
        <taxon>Viruses</taxon>
        <taxon>Duplodnaviria</taxon>
        <taxon>Heunggongvirae</taxon>
        <taxon>Uroviricota</taxon>
        <taxon>Caudoviricetes</taxon>
        <taxon>Stackebrandtviridae</taxon>
        <taxon>Schenleyvirinae</taxon>
        <taxon>Leonardvirus</taxon>
        <taxon>Leonardvirus phauci</taxon>
    </lineage>
</organism>
<gene>
    <name evidence="2" type="primary">60</name>
    <name evidence="2" type="ORF">SEA_PHAUCI_60</name>
</gene>
<feature type="coiled-coil region" evidence="1">
    <location>
        <begin position="72"/>
        <end position="106"/>
    </location>
</feature>
<keyword evidence="1" id="KW-0175">Coiled coil</keyword>
<accession>A0A9E7NJ03</accession>
<dbReference type="EMBL" id="ON456349">
    <property type="protein sequence ID" value="UTN93147.1"/>
    <property type="molecule type" value="Genomic_DNA"/>
</dbReference>
<sequence>MTRYLRVDCEPNELVEHNGTGIFGSLLTPARLTRRSLTGDRLAPSERVTELPDGWQVITEADNHMVRALWSMVDKTSRLATTEAELRDTQRKLDAAQARVKITRDVLEDQVTGLRVDNDRLVDELVKTARKRGHAEGALEANTSLWEDLYQQTKQKADAYDGVLRRANTHADYIKQLARVFGIDTDQHADDVTRDLRSHVEVAARVLSTVMARAVDDAAINAAPMYAAEAVNAIGVADALAVELDQRDERIAAMCRAAATEPENWHEVVPTIERMKNELTDARTRVQQLEQANAALQSAVGGGRAPFTAIMSQAGVEPQRTPGDPLEGIEDDEGLIPDDDVPPLLVPVGRYKLTTPAMGGPADRLDAAVLADGTFRIRSRGVDPDSDPETWNDYTSSARKLLAHGSWHIEAVSE</sequence>
<protein>
    <submittedName>
        <fullName evidence="2">Uncharacterized protein</fullName>
    </submittedName>
</protein>
<name>A0A9E7NJ03_9CAUD</name>
<evidence type="ECO:0000313" key="3">
    <source>
        <dbReference type="Proteomes" id="UP001058867"/>
    </source>
</evidence>
<reference evidence="2" key="1">
    <citation type="submission" date="2022-05" db="EMBL/GenBank/DDBJ databases">
        <authorList>
            <person name="Newell B.J."/>
            <person name="Weaver O.G."/>
            <person name="Grabski S.E."/>
            <person name="Haskins S.E."/>
            <person name="Heijnen K.A."/>
            <person name="Furlong R.J."/>
            <person name="Sisk M.A."/>
            <person name="Booton G."/>
            <person name="Daniels C.J."/>
            <person name="Ball S.L."/>
            <person name="Garlena R.A."/>
            <person name="Russell D.A."/>
            <person name="Jacobs-Sera D."/>
            <person name="Hatfull G.F."/>
        </authorList>
    </citation>
    <scope>NUCLEOTIDE SEQUENCE</scope>
</reference>
<proteinExistence type="predicted"/>